<dbReference type="AlphaFoldDB" id="A0A699YG25"/>
<evidence type="ECO:0000256" key="1">
    <source>
        <dbReference type="ARBA" id="ARBA00008467"/>
    </source>
</evidence>
<name>A0A699YG25_HAELA</name>
<dbReference type="Pfam" id="PF02801">
    <property type="entry name" value="Ketoacyl-synt_C"/>
    <property type="match status" value="1"/>
</dbReference>
<evidence type="ECO:0000313" key="6">
    <source>
        <dbReference type="Proteomes" id="UP000485058"/>
    </source>
</evidence>
<keyword evidence="3" id="KW-0808">Transferase</keyword>
<dbReference type="Pfam" id="PF00109">
    <property type="entry name" value="ketoacyl-synt"/>
    <property type="match status" value="1"/>
</dbReference>
<dbReference type="PANTHER" id="PTHR11712">
    <property type="entry name" value="POLYKETIDE SYNTHASE-RELATED"/>
    <property type="match status" value="1"/>
</dbReference>
<dbReference type="GO" id="GO:0005739">
    <property type="term" value="C:mitochondrion"/>
    <property type="evidence" value="ECO:0007669"/>
    <property type="project" value="TreeGrafter"/>
</dbReference>
<dbReference type="InterPro" id="IPR014030">
    <property type="entry name" value="Ketoacyl_synth_N"/>
</dbReference>
<feature type="domain" description="Ketosynthase family 3 (KS3)" evidence="4">
    <location>
        <begin position="26"/>
        <end position="301"/>
    </location>
</feature>
<proteinExistence type="inferred from homology"/>
<sequence>MRRVGRIGAARIQASALKQRDPSQRVVVTGIGLCSVFGNDPDEFYSKLLAGTSGVTTIDRFDAKDFPTRFGAQIRNFDDEKLIDAKNSRRYDDCLKYTVVSSKKALRMAGLEKEANAQGYGQLDLTRVGVLVGTGMGGLSVFQDGVTNLVTKGHRKISPFFIPYAITNMGGALLAIDQAELALRCMICAVLTPSTLVGDVAEVKAVRKVFTDFGHIKMNSTKSMIGHCLGAAGGLEAIAVIKAIETGWVHPTLNQDNLVEEVAGIDTVANEKKQHAITAGISNSFGFGGHNSVCVFAPFKG</sequence>
<comment type="caution">
    <text evidence="5">The sequence shown here is derived from an EMBL/GenBank/DDBJ whole genome shotgun (WGS) entry which is preliminary data.</text>
</comment>
<dbReference type="InterPro" id="IPR016039">
    <property type="entry name" value="Thiolase-like"/>
</dbReference>
<evidence type="ECO:0000256" key="2">
    <source>
        <dbReference type="ARBA" id="ARBA00013191"/>
    </source>
</evidence>
<comment type="similarity">
    <text evidence="1">Belongs to the thiolase-like superfamily. Beta-ketoacyl-ACP synthases family.</text>
</comment>
<dbReference type="EC" id="2.3.1.41" evidence="2"/>
<gene>
    <name evidence="5" type="ORF">HaLaN_03364</name>
</gene>
<protein>
    <recommendedName>
        <fullName evidence="2">beta-ketoacyl-[acyl-carrier-protein] synthase I</fullName>
        <ecNumber evidence="2">2.3.1.41</ecNumber>
    </recommendedName>
</protein>
<dbReference type="InterPro" id="IPR014031">
    <property type="entry name" value="Ketoacyl_synth_C"/>
</dbReference>
<evidence type="ECO:0000256" key="3">
    <source>
        <dbReference type="ARBA" id="ARBA00022679"/>
    </source>
</evidence>
<evidence type="ECO:0000259" key="4">
    <source>
        <dbReference type="SMART" id="SM00825"/>
    </source>
</evidence>
<dbReference type="InterPro" id="IPR020841">
    <property type="entry name" value="PKS_Beta-ketoAc_synthase_dom"/>
</dbReference>
<evidence type="ECO:0000313" key="5">
    <source>
        <dbReference type="EMBL" id="GFH08411.1"/>
    </source>
</evidence>
<dbReference type="GO" id="GO:0006633">
    <property type="term" value="P:fatty acid biosynthetic process"/>
    <property type="evidence" value="ECO:0007669"/>
    <property type="project" value="TreeGrafter"/>
</dbReference>
<dbReference type="Proteomes" id="UP000485058">
    <property type="component" value="Unassembled WGS sequence"/>
</dbReference>
<dbReference type="SMART" id="SM00825">
    <property type="entry name" value="PKS_KS"/>
    <property type="match status" value="1"/>
</dbReference>
<reference evidence="5 6" key="1">
    <citation type="submission" date="2020-02" db="EMBL/GenBank/DDBJ databases">
        <title>Draft genome sequence of Haematococcus lacustris strain NIES-144.</title>
        <authorList>
            <person name="Morimoto D."/>
            <person name="Nakagawa S."/>
            <person name="Yoshida T."/>
            <person name="Sawayama S."/>
        </authorList>
    </citation>
    <scope>NUCLEOTIDE SEQUENCE [LARGE SCALE GENOMIC DNA]</scope>
    <source>
        <strain evidence="5 6">NIES-144</strain>
    </source>
</reference>
<dbReference type="Gene3D" id="3.40.47.10">
    <property type="match status" value="2"/>
</dbReference>
<dbReference type="SUPFAM" id="SSF53901">
    <property type="entry name" value="Thiolase-like"/>
    <property type="match status" value="2"/>
</dbReference>
<dbReference type="InterPro" id="IPR000794">
    <property type="entry name" value="Beta-ketoacyl_synthase"/>
</dbReference>
<organism evidence="5 6">
    <name type="scientific">Haematococcus lacustris</name>
    <name type="common">Green alga</name>
    <name type="synonym">Haematococcus pluvialis</name>
    <dbReference type="NCBI Taxonomy" id="44745"/>
    <lineage>
        <taxon>Eukaryota</taxon>
        <taxon>Viridiplantae</taxon>
        <taxon>Chlorophyta</taxon>
        <taxon>core chlorophytes</taxon>
        <taxon>Chlorophyceae</taxon>
        <taxon>CS clade</taxon>
        <taxon>Chlamydomonadales</taxon>
        <taxon>Haematococcaceae</taxon>
        <taxon>Haematococcus</taxon>
    </lineage>
</organism>
<feature type="non-terminal residue" evidence="5">
    <location>
        <position position="1"/>
    </location>
</feature>
<keyword evidence="6" id="KW-1185">Reference proteome</keyword>
<accession>A0A699YG25</accession>
<dbReference type="GO" id="GO:0004315">
    <property type="term" value="F:3-oxoacyl-[acyl-carrier-protein] synthase activity"/>
    <property type="evidence" value="ECO:0007669"/>
    <property type="project" value="UniProtKB-EC"/>
</dbReference>
<dbReference type="EMBL" id="BLLF01000159">
    <property type="protein sequence ID" value="GFH08411.1"/>
    <property type="molecule type" value="Genomic_DNA"/>
</dbReference>
<dbReference type="PANTHER" id="PTHR11712:SF336">
    <property type="entry name" value="3-OXOACYL-[ACYL-CARRIER-PROTEIN] SYNTHASE, MITOCHONDRIAL"/>
    <property type="match status" value="1"/>
</dbReference>